<reference evidence="2 3" key="2">
    <citation type="journal article" date="2020" name="Microbiol. Resour. Announc.">
        <title>Antarctic desert soil bacteria exhibit high novel natural product potential, evaluated through long-read genome sequencing and comparative genomics.</title>
        <authorList>
            <person name="Benaud N."/>
            <person name="Edwards R.J."/>
            <person name="Amos T.G."/>
            <person name="D'Agostino P.M."/>
            <person name="Gutierrez-Chavez C."/>
            <person name="Montgomery K."/>
            <person name="Nicetic I."/>
            <person name="Ferrari B.C."/>
        </authorList>
    </citation>
    <scope>NUCLEOTIDE SEQUENCE [LARGE SCALE GENOMIC DNA]</scope>
    <source>
        <strain evidence="2 3">SPB151</strain>
    </source>
</reference>
<dbReference type="RefSeq" id="WP_185443158.1">
    <property type="nucleotide sequence ID" value="NZ_CP043661.1"/>
</dbReference>
<sequence length="142" mass="15740">MRQAIEADRDKLKADGLKVFRPCVFFLTDGEPNDGDWNQVFKDTLTYDAATGTGMRSYPIFVPFGFRQAQEEVMKKLAYPRDRGKWFLATRTDPESAVRGILDLVRRTVMVSSQQVGTGKAANGIADPEPGSGIVSGESEYI</sequence>
<proteinExistence type="predicted"/>
<accession>A0A7G6X3E5</accession>
<protein>
    <recommendedName>
        <fullName evidence="4">VWA domain-containing protein</fullName>
    </recommendedName>
</protein>
<dbReference type="KEGG" id="kqi:F1D05_26170"/>
<name>A0A7G6X3E5_9ACTN</name>
<feature type="region of interest" description="Disordered" evidence="1">
    <location>
        <begin position="118"/>
        <end position="142"/>
    </location>
</feature>
<dbReference type="Proteomes" id="UP000515563">
    <property type="component" value="Chromosome"/>
</dbReference>
<keyword evidence="3" id="KW-1185">Reference proteome</keyword>
<organism evidence="2 3">
    <name type="scientific">Kribbella qitaiheensis</name>
    <dbReference type="NCBI Taxonomy" id="1544730"/>
    <lineage>
        <taxon>Bacteria</taxon>
        <taxon>Bacillati</taxon>
        <taxon>Actinomycetota</taxon>
        <taxon>Actinomycetes</taxon>
        <taxon>Propionibacteriales</taxon>
        <taxon>Kribbellaceae</taxon>
        <taxon>Kribbella</taxon>
    </lineage>
</organism>
<dbReference type="EMBL" id="CP043661">
    <property type="protein sequence ID" value="QNE20760.1"/>
    <property type="molecule type" value="Genomic_DNA"/>
</dbReference>
<evidence type="ECO:0000313" key="2">
    <source>
        <dbReference type="EMBL" id="QNE20760.1"/>
    </source>
</evidence>
<evidence type="ECO:0000256" key="1">
    <source>
        <dbReference type="SAM" id="MobiDB-lite"/>
    </source>
</evidence>
<evidence type="ECO:0008006" key="4">
    <source>
        <dbReference type="Google" id="ProtNLM"/>
    </source>
</evidence>
<evidence type="ECO:0000313" key="3">
    <source>
        <dbReference type="Proteomes" id="UP000515563"/>
    </source>
</evidence>
<reference evidence="3" key="1">
    <citation type="submission" date="2019-09" db="EMBL/GenBank/DDBJ databases">
        <title>Antimicrobial potential of Antarctic Bacteria.</title>
        <authorList>
            <person name="Benaud N."/>
            <person name="Edwards R.J."/>
            <person name="Ferrari B.C."/>
        </authorList>
    </citation>
    <scope>NUCLEOTIDE SEQUENCE [LARGE SCALE GENOMIC DNA]</scope>
    <source>
        <strain evidence="3">SPB151</strain>
    </source>
</reference>
<gene>
    <name evidence="2" type="ORF">F1D05_26170</name>
</gene>
<dbReference type="AlphaFoldDB" id="A0A7G6X3E5"/>